<gene>
    <name evidence="2" type="ORF">KSW82_14840</name>
</gene>
<evidence type="ECO:0000313" key="2">
    <source>
        <dbReference type="EMBL" id="MBV3389001.1"/>
    </source>
</evidence>
<dbReference type="RefSeq" id="WP_217314944.1">
    <property type="nucleotide sequence ID" value="NZ_JAHOEA010000073.1"/>
</dbReference>
<evidence type="ECO:0000256" key="1">
    <source>
        <dbReference type="SAM" id="MobiDB-lite"/>
    </source>
</evidence>
<feature type="region of interest" description="Disordered" evidence="1">
    <location>
        <begin position="60"/>
        <end position="94"/>
    </location>
</feature>
<sequence length="94" mass="10494">MIKYSKLTKGWIWNRTTVSKFISVLCCMGIAEIQKVGTEKIVSLKPSVLQWTDCSDIEAERHRDDSLQPQATPSQSSSSERSETLSSGENSLDN</sequence>
<accession>A0AAW4N2I8</accession>
<reference evidence="2" key="1">
    <citation type="submission" date="2021-06" db="EMBL/GenBank/DDBJ databases">
        <title>Collection of gut derived symbiotic bacterial strains cultured from healthy donors.</title>
        <authorList>
            <person name="Lin H."/>
            <person name="Littmann E."/>
            <person name="Pamer E.G."/>
        </authorList>
    </citation>
    <scope>NUCLEOTIDE SEQUENCE</scope>
    <source>
        <strain evidence="2">MSK.21.74</strain>
    </source>
</reference>
<evidence type="ECO:0000313" key="3">
    <source>
        <dbReference type="Proteomes" id="UP001196765"/>
    </source>
</evidence>
<protein>
    <submittedName>
        <fullName evidence="2">Uncharacterized protein</fullName>
    </submittedName>
</protein>
<dbReference type="AlphaFoldDB" id="A0AAW4N2I8"/>
<organism evidence="2 3">
    <name type="scientific">Segatella copri</name>
    <dbReference type="NCBI Taxonomy" id="165179"/>
    <lineage>
        <taxon>Bacteria</taxon>
        <taxon>Pseudomonadati</taxon>
        <taxon>Bacteroidota</taxon>
        <taxon>Bacteroidia</taxon>
        <taxon>Bacteroidales</taxon>
        <taxon>Prevotellaceae</taxon>
        <taxon>Segatella</taxon>
    </lineage>
</organism>
<proteinExistence type="predicted"/>
<name>A0AAW4N2I8_9BACT</name>
<feature type="compositionally biased region" description="Low complexity" evidence="1">
    <location>
        <begin position="67"/>
        <end position="87"/>
    </location>
</feature>
<comment type="caution">
    <text evidence="2">The sequence shown here is derived from an EMBL/GenBank/DDBJ whole genome shotgun (WGS) entry which is preliminary data.</text>
</comment>
<dbReference type="Proteomes" id="UP001196765">
    <property type="component" value="Unassembled WGS sequence"/>
</dbReference>
<dbReference type="EMBL" id="JAHOEI010000088">
    <property type="protein sequence ID" value="MBV3389001.1"/>
    <property type="molecule type" value="Genomic_DNA"/>
</dbReference>